<gene>
    <name evidence="1" type="ORF">F5891DRAFT_902902</name>
</gene>
<accession>A0AAD4HFT1</accession>
<sequence length="165" mass="18593">TFSMDDYTMFASGYGCVENNLFSFLVSRLENSYALSDSFRPARALTLALYDSRRLPDFPHTRASSSFSAVVQLYAPSSQLDTAEVRHGRYHDTPPWCHFGCDAFKSVHHIFARCPAFLAIRRAHGMQLCDETSSWLEGKAADRVREVLERAAQCLCSDDAGLWPQ</sequence>
<proteinExistence type="predicted"/>
<dbReference type="GeneID" id="64667792"/>
<dbReference type="AlphaFoldDB" id="A0AAD4HFT1"/>
<dbReference type="EMBL" id="JABBWK010000059">
    <property type="protein sequence ID" value="KAG1896040.1"/>
    <property type="molecule type" value="Genomic_DNA"/>
</dbReference>
<protein>
    <submittedName>
        <fullName evidence="1">Uncharacterized protein</fullName>
    </submittedName>
</protein>
<comment type="caution">
    <text evidence="1">The sequence shown here is derived from an EMBL/GenBank/DDBJ whole genome shotgun (WGS) entry which is preliminary data.</text>
</comment>
<dbReference type="Proteomes" id="UP001195769">
    <property type="component" value="Unassembled WGS sequence"/>
</dbReference>
<feature type="non-terminal residue" evidence="1">
    <location>
        <position position="1"/>
    </location>
</feature>
<organism evidence="1 2">
    <name type="scientific">Suillus fuscotomentosus</name>
    <dbReference type="NCBI Taxonomy" id="1912939"/>
    <lineage>
        <taxon>Eukaryota</taxon>
        <taxon>Fungi</taxon>
        <taxon>Dikarya</taxon>
        <taxon>Basidiomycota</taxon>
        <taxon>Agaricomycotina</taxon>
        <taxon>Agaricomycetes</taxon>
        <taxon>Agaricomycetidae</taxon>
        <taxon>Boletales</taxon>
        <taxon>Suillineae</taxon>
        <taxon>Suillaceae</taxon>
        <taxon>Suillus</taxon>
    </lineage>
</organism>
<reference evidence="1" key="1">
    <citation type="journal article" date="2020" name="New Phytol.">
        <title>Comparative genomics reveals dynamic genome evolution in host specialist ectomycorrhizal fungi.</title>
        <authorList>
            <person name="Lofgren L.A."/>
            <person name="Nguyen N.H."/>
            <person name="Vilgalys R."/>
            <person name="Ruytinx J."/>
            <person name="Liao H.L."/>
            <person name="Branco S."/>
            <person name="Kuo A."/>
            <person name="LaButti K."/>
            <person name="Lipzen A."/>
            <person name="Andreopoulos W."/>
            <person name="Pangilinan J."/>
            <person name="Riley R."/>
            <person name="Hundley H."/>
            <person name="Na H."/>
            <person name="Barry K."/>
            <person name="Grigoriev I.V."/>
            <person name="Stajich J.E."/>
            <person name="Kennedy P.G."/>
        </authorList>
    </citation>
    <scope>NUCLEOTIDE SEQUENCE</scope>
    <source>
        <strain evidence="1">FC203</strain>
    </source>
</reference>
<evidence type="ECO:0000313" key="1">
    <source>
        <dbReference type="EMBL" id="KAG1896040.1"/>
    </source>
</evidence>
<keyword evidence="2" id="KW-1185">Reference proteome</keyword>
<dbReference type="RefSeq" id="XP_041221616.1">
    <property type="nucleotide sequence ID" value="XM_041373494.1"/>
</dbReference>
<feature type="non-terminal residue" evidence="1">
    <location>
        <position position="165"/>
    </location>
</feature>
<name>A0AAD4HFT1_9AGAM</name>
<evidence type="ECO:0000313" key="2">
    <source>
        <dbReference type="Proteomes" id="UP001195769"/>
    </source>
</evidence>